<keyword evidence="2" id="KW-1185">Reference proteome</keyword>
<accession>A0ACB9C6Z4</accession>
<protein>
    <submittedName>
        <fullName evidence="1">Uncharacterized protein</fullName>
    </submittedName>
</protein>
<name>A0ACB9C6Z4_ARCLA</name>
<organism evidence="1 2">
    <name type="scientific">Arctium lappa</name>
    <name type="common">Greater burdock</name>
    <name type="synonym">Lappa major</name>
    <dbReference type="NCBI Taxonomy" id="4217"/>
    <lineage>
        <taxon>Eukaryota</taxon>
        <taxon>Viridiplantae</taxon>
        <taxon>Streptophyta</taxon>
        <taxon>Embryophyta</taxon>
        <taxon>Tracheophyta</taxon>
        <taxon>Spermatophyta</taxon>
        <taxon>Magnoliopsida</taxon>
        <taxon>eudicotyledons</taxon>
        <taxon>Gunneridae</taxon>
        <taxon>Pentapetalae</taxon>
        <taxon>asterids</taxon>
        <taxon>campanulids</taxon>
        <taxon>Asterales</taxon>
        <taxon>Asteraceae</taxon>
        <taxon>Carduoideae</taxon>
        <taxon>Cardueae</taxon>
        <taxon>Arctiinae</taxon>
        <taxon>Arctium</taxon>
    </lineage>
</organism>
<comment type="caution">
    <text evidence="1">The sequence shown here is derived from an EMBL/GenBank/DDBJ whole genome shotgun (WGS) entry which is preliminary data.</text>
</comment>
<reference evidence="1 2" key="2">
    <citation type="journal article" date="2022" name="Mol. Ecol. Resour.">
        <title>The genomes of chicory, endive, great burdock and yacon provide insights into Asteraceae paleo-polyploidization history and plant inulin production.</title>
        <authorList>
            <person name="Fan W."/>
            <person name="Wang S."/>
            <person name="Wang H."/>
            <person name="Wang A."/>
            <person name="Jiang F."/>
            <person name="Liu H."/>
            <person name="Zhao H."/>
            <person name="Xu D."/>
            <person name="Zhang Y."/>
        </authorList>
    </citation>
    <scope>NUCLEOTIDE SEQUENCE [LARGE SCALE GENOMIC DNA]</scope>
    <source>
        <strain evidence="2">cv. Niubang</strain>
    </source>
</reference>
<reference evidence="2" key="1">
    <citation type="journal article" date="2022" name="Mol. Ecol. Resour.">
        <title>The genomes of chicory, endive, great burdock and yacon provide insights into Asteraceae palaeo-polyploidization history and plant inulin production.</title>
        <authorList>
            <person name="Fan W."/>
            <person name="Wang S."/>
            <person name="Wang H."/>
            <person name="Wang A."/>
            <person name="Jiang F."/>
            <person name="Liu H."/>
            <person name="Zhao H."/>
            <person name="Xu D."/>
            <person name="Zhang Y."/>
        </authorList>
    </citation>
    <scope>NUCLEOTIDE SEQUENCE [LARGE SCALE GENOMIC DNA]</scope>
    <source>
        <strain evidence="2">cv. Niubang</strain>
    </source>
</reference>
<gene>
    <name evidence="1" type="ORF">L6452_18691</name>
</gene>
<evidence type="ECO:0000313" key="1">
    <source>
        <dbReference type="EMBL" id="KAI3730015.1"/>
    </source>
</evidence>
<dbReference type="Proteomes" id="UP001055879">
    <property type="component" value="Linkage Group LG05"/>
</dbReference>
<evidence type="ECO:0000313" key="2">
    <source>
        <dbReference type="Proteomes" id="UP001055879"/>
    </source>
</evidence>
<proteinExistence type="predicted"/>
<sequence>MLHTNVQHSFSLSLYIHAYIHAYVCVRPEYPHLFVLCCKVSNLCIMMCICSKKSCVYARTSGKVVILSLDQASFQGLVSR</sequence>
<dbReference type="EMBL" id="CM042051">
    <property type="protein sequence ID" value="KAI3730015.1"/>
    <property type="molecule type" value="Genomic_DNA"/>
</dbReference>